<evidence type="ECO:0000313" key="3">
    <source>
        <dbReference type="EMBL" id="KEQ76839.1"/>
    </source>
</evidence>
<feature type="domain" description="VOC" evidence="2">
    <location>
        <begin position="7"/>
        <end position="135"/>
    </location>
</feature>
<dbReference type="STRING" id="1043004.A0A074WZC3"/>
<dbReference type="EMBL" id="KL584703">
    <property type="protein sequence ID" value="KEQ76839.1"/>
    <property type="molecule type" value="Genomic_DNA"/>
</dbReference>
<dbReference type="GeneID" id="25416251"/>
<evidence type="ECO:0000259" key="2">
    <source>
        <dbReference type="PROSITE" id="PS51819"/>
    </source>
</evidence>
<keyword evidence="4" id="KW-1185">Reference proteome</keyword>
<dbReference type="PANTHER" id="PTHR21366">
    <property type="entry name" value="GLYOXALASE FAMILY PROTEIN"/>
    <property type="match status" value="1"/>
</dbReference>
<comment type="similarity">
    <text evidence="1">Belongs to the glyoxalase I family.</text>
</comment>
<dbReference type="HOGENOM" id="CLU_046006_4_3_1"/>
<evidence type="ECO:0000256" key="1">
    <source>
        <dbReference type="ARBA" id="ARBA00010363"/>
    </source>
</evidence>
<dbReference type="SUPFAM" id="SSF54593">
    <property type="entry name" value="Glyoxalase/Bleomycin resistance protein/Dihydroxybiphenyl dioxygenase"/>
    <property type="match status" value="1"/>
</dbReference>
<dbReference type="AlphaFoldDB" id="A0A074WZC3"/>
<dbReference type="InterPro" id="IPR029068">
    <property type="entry name" value="Glyas_Bleomycin-R_OHBP_Dase"/>
</dbReference>
<dbReference type="GO" id="GO:0051213">
    <property type="term" value="F:dioxygenase activity"/>
    <property type="evidence" value="ECO:0007669"/>
    <property type="project" value="UniProtKB-KW"/>
</dbReference>
<dbReference type="Gene3D" id="3.10.180.10">
    <property type="entry name" value="2,3-Dihydroxybiphenyl 1,2-Dioxygenase, domain 1"/>
    <property type="match status" value="1"/>
</dbReference>
<keyword evidence="3" id="KW-0223">Dioxygenase</keyword>
<sequence length="136" mass="14737">MPFAVKALDHVVLTCKSIPATVKFFKILGMKHEVFRSSKDAPGVERHALSFGSQKLNLHQAGAEFEPKATLAKPGTADLCFITSTPIADVLAELKQQGLEILEEGKVVDRTGAVGKLKSVYTRDPDGNLIEVSNYV</sequence>
<protein>
    <submittedName>
        <fullName evidence="3">Glyoxalase/Bleomycin resistance protein/Dihydroxybiphenyl dioxygenase</fullName>
    </submittedName>
</protein>
<accession>A0A074WZC3</accession>
<dbReference type="RefSeq" id="XP_013431366.1">
    <property type="nucleotide sequence ID" value="XM_013575912.1"/>
</dbReference>
<proteinExistence type="inferred from homology"/>
<gene>
    <name evidence="3" type="ORF">M436DRAFT_78578</name>
</gene>
<dbReference type="OrthoDB" id="5371818at2759"/>
<dbReference type="PROSITE" id="PS51819">
    <property type="entry name" value="VOC"/>
    <property type="match status" value="1"/>
</dbReference>
<dbReference type="PANTHER" id="PTHR21366:SF14">
    <property type="entry name" value="GLYOXALASE DOMAIN-CONTAINING PROTEIN 5"/>
    <property type="match status" value="1"/>
</dbReference>
<name>A0A074WZC3_9PEZI</name>
<dbReference type="InterPro" id="IPR004360">
    <property type="entry name" value="Glyas_Fos-R_dOase_dom"/>
</dbReference>
<dbReference type="Proteomes" id="UP000027730">
    <property type="component" value="Unassembled WGS sequence"/>
</dbReference>
<keyword evidence="3" id="KW-0560">Oxidoreductase</keyword>
<dbReference type="CDD" id="cd07253">
    <property type="entry name" value="GLOD5"/>
    <property type="match status" value="1"/>
</dbReference>
<dbReference type="Pfam" id="PF00903">
    <property type="entry name" value="Glyoxalase"/>
    <property type="match status" value="1"/>
</dbReference>
<reference evidence="3 4" key="1">
    <citation type="journal article" date="2014" name="BMC Genomics">
        <title>Genome sequencing of four Aureobasidium pullulans varieties: biotechnological potential, stress tolerance, and description of new species.</title>
        <authorList>
            <person name="Gostin Ar C."/>
            <person name="Ohm R.A."/>
            <person name="Kogej T."/>
            <person name="Sonjak S."/>
            <person name="Turk M."/>
            <person name="Zajc J."/>
            <person name="Zalar P."/>
            <person name="Grube M."/>
            <person name="Sun H."/>
            <person name="Han J."/>
            <person name="Sharma A."/>
            <person name="Chiniquy J."/>
            <person name="Ngan C.Y."/>
            <person name="Lipzen A."/>
            <person name="Barry K."/>
            <person name="Grigoriev I.V."/>
            <person name="Gunde-Cimerman N."/>
        </authorList>
    </citation>
    <scope>NUCLEOTIDE SEQUENCE [LARGE SCALE GENOMIC DNA]</scope>
    <source>
        <strain evidence="3 4">CBS 147.97</strain>
    </source>
</reference>
<dbReference type="InterPro" id="IPR037523">
    <property type="entry name" value="VOC_core"/>
</dbReference>
<evidence type="ECO:0000313" key="4">
    <source>
        <dbReference type="Proteomes" id="UP000027730"/>
    </source>
</evidence>
<organism evidence="3 4">
    <name type="scientific">Aureobasidium namibiae CBS 147.97</name>
    <dbReference type="NCBI Taxonomy" id="1043004"/>
    <lineage>
        <taxon>Eukaryota</taxon>
        <taxon>Fungi</taxon>
        <taxon>Dikarya</taxon>
        <taxon>Ascomycota</taxon>
        <taxon>Pezizomycotina</taxon>
        <taxon>Dothideomycetes</taxon>
        <taxon>Dothideomycetidae</taxon>
        <taxon>Dothideales</taxon>
        <taxon>Saccotheciaceae</taxon>
        <taxon>Aureobasidium</taxon>
    </lineage>
</organism>
<dbReference type="InterPro" id="IPR050383">
    <property type="entry name" value="GlyoxalaseI/FosfomycinResist"/>
</dbReference>